<reference evidence="1" key="1">
    <citation type="submission" date="2015-12" db="EMBL/GenBank/DDBJ databases">
        <title>Update maize B73 reference genome by single molecule sequencing technologies.</title>
        <authorList>
            <consortium name="Maize Genome Sequencing Project"/>
            <person name="Ware D."/>
        </authorList>
    </citation>
    <scope>NUCLEOTIDE SEQUENCE</scope>
    <source>
        <tissue evidence="1">Seedling</tissue>
    </source>
</reference>
<accession>A0A1D6GW11</accession>
<name>A0A1D6GW11_MAIZE</name>
<proteinExistence type="predicted"/>
<dbReference type="AlphaFoldDB" id="A0A1D6GW11"/>
<dbReference type="EMBL" id="CM000781">
    <property type="protein sequence ID" value="AQK67064.1"/>
    <property type="molecule type" value="Genomic_DNA"/>
</dbReference>
<organism evidence="1">
    <name type="scientific">Zea mays</name>
    <name type="common">Maize</name>
    <dbReference type="NCBI Taxonomy" id="4577"/>
    <lineage>
        <taxon>Eukaryota</taxon>
        <taxon>Viridiplantae</taxon>
        <taxon>Streptophyta</taxon>
        <taxon>Embryophyta</taxon>
        <taxon>Tracheophyta</taxon>
        <taxon>Spermatophyta</taxon>
        <taxon>Magnoliopsida</taxon>
        <taxon>Liliopsida</taxon>
        <taxon>Poales</taxon>
        <taxon>Poaceae</taxon>
        <taxon>PACMAD clade</taxon>
        <taxon>Panicoideae</taxon>
        <taxon>Andropogonodae</taxon>
        <taxon>Andropogoneae</taxon>
        <taxon>Tripsacinae</taxon>
        <taxon>Zea</taxon>
    </lineage>
</organism>
<evidence type="ECO:0000313" key="1">
    <source>
        <dbReference type="EMBL" id="AQK67064.1"/>
    </source>
</evidence>
<sequence length="58" mass="6687">MIRRLMPMKLPCSSPLSKISSMFRRLSRSSSMPGSNHQLSRRLKTIKKSKQLVIVNIM</sequence>
<gene>
    <name evidence="1" type="ORF">ZEAMMB73_Zm00001d014739</name>
</gene>
<protein>
    <submittedName>
        <fullName evidence="1">Uncharacterized protein</fullName>
    </submittedName>
</protein>